<accession>A0A0A9WM75</accession>
<name>A0A0A9WM75_LYGHE</name>
<protein>
    <submittedName>
        <fullName evidence="1">Sensory neuron membrane protein 1</fullName>
    </submittedName>
</protein>
<reference evidence="1" key="1">
    <citation type="journal article" date="2014" name="PLoS ONE">
        <title>Transcriptome-Based Identification of ABC Transporters in the Western Tarnished Plant Bug Lygus hesperus.</title>
        <authorList>
            <person name="Hull J.J."/>
            <person name="Chaney K."/>
            <person name="Geib S.M."/>
            <person name="Fabrick J.A."/>
            <person name="Brent C.S."/>
            <person name="Walsh D."/>
            <person name="Lavine L.C."/>
        </authorList>
    </citation>
    <scope>NUCLEOTIDE SEQUENCE</scope>
</reference>
<evidence type="ECO:0000313" key="1">
    <source>
        <dbReference type="EMBL" id="JAG08884.1"/>
    </source>
</evidence>
<sequence length="150" mass="16556">MSQGDKMVMCYSGEIPANFKIQRGNPVYIPEHRPGRLPAVGEVAERYQVISDTCYRVCFCTRRNGLQDTCPLTGCGGKPPCLTTPLPSCEPSGFSQPRSYKDIEFILCPAKTNGSRRSVSKRHPSSAPVTKDVSYASYCDPRSVQTAHTY</sequence>
<gene>
    <name evidence="1" type="primary">Snmp1_0</name>
    <name evidence="1" type="ORF">CM83_19668</name>
</gene>
<organism evidence="1">
    <name type="scientific">Lygus hesperus</name>
    <name type="common">Western plant bug</name>
    <dbReference type="NCBI Taxonomy" id="30085"/>
    <lineage>
        <taxon>Eukaryota</taxon>
        <taxon>Metazoa</taxon>
        <taxon>Ecdysozoa</taxon>
        <taxon>Arthropoda</taxon>
        <taxon>Hexapoda</taxon>
        <taxon>Insecta</taxon>
        <taxon>Pterygota</taxon>
        <taxon>Neoptera</taxon>
        <taxon>Paraneoptera</taxon>
        <taxon>Hemiptera</taxon>
        <taxon>Heteroptera</taxon>
        <taxon>Panheteroptera</taxon>
        <taxon>Cimicomorpha</taxon>
        <taxon>Miridae</taxon>
        <taxon>Mirini</taxon>
        <taxon>Lygus</taxon>
    </lineage>
</organism>
<proteinExistence type="predicted"/>
<dbReference type="EMBL" id="GBHO01034720">
    <property type="protein sequence ID" value="JAG08884.1"/>
    <property type="molecule type" value="Transcribed_RNA"/>
</dbReference>
<reference evidence="1" key="2">
    <citation type="submission" date="2014-07" db="EMBL/GenBank/DDBJ databases">
        <authorList>
            <person name="Hull J."/>
        </authorList>
    </citation>
    <scope>NUCLEOTIDE SEQUENCE</scope>
</reference>
<dbReference type="AlphaFoldDB" id="A0A0A9WM75"/>